<organism evidence="1 2">
    <name type="scientific">Xanthomonas albilineans (strain GPE PC73 / CFBP 7063)</name>
    <dbReference type="NCBI Taxonomy" id="380358"/>
    <lineage>
        <taxon>Bacteria</taxon>
        <taxon>Pseudomonadati</taxon>
        <taxon>Pseudomonadota</taxon>
        <taxon>Gammaproteobacteria</taxon>
        <taxon>Lysobacterales</taxon>
        <taxon>Lysobacteraceae</taxon>
        <taxon>Xanthomonas</taxon>
    </lineage>
</organism>
<evidence type="ECO:0000313" key="1">
    <source>
        <dbReference type="EMBL" id="CBA15559.1"/>
    </source>
</evidence>
<protein>
    <submittedName>
        <fullName evidence="1">Uncharacterized protein</fullName>
    </submittedName>
</protein>
<dbReference type="RefSeq" id="WP_012915567.1">
    <property type="nucleotide sequence ID" value="NC_013722.1"/>
</dbReference>
<dbReference type="STRING" id="380358.XALC_1044"/>
<dbReference type="PATRIC" id="fig|29447.3.peg.1037"/>
<dbReference type="KEGG" id="xal:XALC_1044"/>
<gene>
    <name evidence="1" type="ordered locus">XALc_1044</name>
</gene>
<accession>D2UDJ4</accession>
<proteinExistence type="predicted"/>
<dbReference type="Proteomes" id="UP000001890">
    <property type="component" value="Chromosome"/>
</dbReference>
<evidence type="ECO:0000313" key="2">
    <source>
        <dbReference type="Proteomes" id="UP000001890"/>
    </source>
</evidence>
<dbReference type="GeneID" id="62675592"/>
<dbReference type="EMBL" id="FP565176">
    <property type="protein sequence ID" value="CBA15559.1"/>
    <property type="molecule type" value="Genomic_DNA"/>
</dbReference>
<dbReference type="eggNOG" id="COG2010">
    <property type="taxonomic scope" value="Bacteria"/>
</dbReference>
<name>D2UDJ4_XANAP</name>
<dbReference type="AlphaFoldDB" id="D2UDJ4"/>
<sequence>MPLFAMLRILRARSIHLCSNDLIVPNLDNLQLPLRGAGQYWKMCITYRLSPDVDESKLRAGMSPQPPNLS</sequence>
<reference evidence="1 2" key="1">
    <citation type="journal article" date="2009" name="BMC Genomics">
        <title>The complete genome sequence of Xanthomonas albilineans provides new insights into the reductive genome evolution of the xylem-limited Xanthomonadaceae.</title>
        <authorList>
            <person name="Pieretti I."/>
            <person name="Royer M."/>
            <person name="Barbe V."/>
            <person name="Carrere S."/>
            <person name="Koebnik R."/>
            <person name="Cociancich S."/>
            <person name="Couloux A."/>
            <person name="Darrasse A."/>
            <person name="Gouzy J."/>
            <person name="Jacques M.A."/>
            <person name="Lauber E."/>
            <person name="Manceau C."/>
            <person name="Mangenot S."/>
            <person name="Poussier S."/>
            <person name="Segurens B."/>
            <person name="Szurek B."/>
            <person name="Verdier V."/>
            <person name="Arlat M."/>
            <person name="Rott P."/>
        </authorList>
    </citation>
    <scope>NUCLEOTIDE SEQUENCE [LARGE SCALE GENOMIC DNA]</scope>
    <source>
        <strain evidence="2">GPE PC73 / CFBP 7063</strain>
    </source>
</reference>
<keyword evidence="2" id="KW-1185">Reference proteome</keyword>